<proteinExistence type="predicted"/>
<dbReference type="Proteomes" id="UP000712281">
    <property type="component" value="Unassembled WGS sequence"/>
</dbReference>
<sequence length="213" mass="25031">MYFCCIHLDWVRPNHVIENEKNKALQLTPKQECDLINGQIQASEGFDVDWTKARCLYNYHPVEFDDDDFVEEPETNLDLLNRLSMVRMEGALMGEECDAWCWYLEDVFLLHTPDEPDWVRPNHVIENEKNKALQLTPKQECDLINGQIQASEGFDVDWTKARCLYNYHPVEFDDDDFVEEPETNLYLLKRLCEKSIGHYNQENKTGVGCSLYL</sequence>
<reference evidence="1" key="1">
    <citation type="submission" date="2019-12" db="EMBL/GenBank/DDBJ databases">
        <title>Genome sequencing and annotation of Brassica cretica.</title>
        <authorList>
            <person name="Studholme D.J."/>
            <person name="Sarris P.F."/>
        </authorList>
    </citation>
    <scope>NUCLEOTIDE SEQUENCE</scope>
    <source>
        <strain evidence="1">PFS-001/15</strain>
        <tissue evidence="1">Leaf</tissue>
    </source>
</reference>
<dbReference type="EMBL" id="QGKW02000007">
    <property type="protein sequence ID" value="KAF2620276.1"/>
    <property type="molecule type" value="Genomic_DNA"/>
</dbReference>
<accession>A0A8S9MRZ5</accession>
<dbReference type="PANTHER" id="PTHR31228">
    <property type="entry name" value="CYSTATIN/MONELLIN SUPERFAMILY PROTEIN"/>
    <property type="match status" value="1"/>
</dbReference>
<gene>
    <name evidence="1" type="ORF">F2Q68_00042078</name>
</gene>
<protein>
    <submittedName>
        <fullName evidence="1">Uncharacterized protein</fullName>
    </submittedName>
</protein>
<name>A0A8S9MRZ5_BRACR</name>
<dbReference type="AlphaFoldDB" id="A0A8S9MRZ5"/>
<dbReference type="PANTHER" id="PTHR31228:SF36">
    <property type="entry name" value="CYSTATIN_MONELLIN SUPERFAMILY PROTEIN"/>
    <property type="match status" value="1"/>
</dbReference>
<evidence type="ECO:0000313" key="1">
    <source>
        <dbReference type="EMBL" id="KAF2620276.1"/>
    </source>
</evidence>
<organism evidence="1 2">
    <name type="scientific">Brassica cretica</name>
    <name type="common">Mustard</name>
    <dbReference type="NCBI Taxonomy" id="69181"/>
    <lineage>
        <taxon>Eukaryota</taxon>
        <taxon>Viridiplantae</taxon>
        <taxon>Streptophyta</taxon>
        <taxon>Embryophyta</taxon>
        <taxon>Tracheophyta</taxon>
        <taxon>Spermatophyta</taxon>
        <taxon>Magnoliopsida</taxon>
        <taxon>eudicotyledons</taxon>
        <taxon>Gunneridae</taxon>
        <taxon>Pentapetalae</taxon>
        <taxon>rosids</taxon>
        <taxon>malvids</taxon>
        <taxon>Brassicales</taxon>
        <taxon>Brassicaceae</taxon>
        <taxon>Brassiceae</taxon>
        <taxon>Brassica</taxon>
    </lineage>
</organism>
<evidence type="ECO:0000313" key="2">
    <source>
        <dbReference type="Proteomes" id="UP000712281"/>
    </source>
</evidence>
<comment type="caution">
    <text evidence="1">The sequence shown here is derived from an EMBL/GenBank/DDBJ whole genome shotgun (WGS) entry which is preliminary data.</text>
</comment>